<reference evidence="2" key="1">
    <citation type="journal article" date="2019" name="Int. J. Syst. Evol. Microbiol.">
        <title>The Global Catalogue of Microorganisms (GCM) 10K type strain sequencing project: providing services to taxonomists for standard genome sequencing and annotation.</title>
        <authorList>
            <consortium name="The Broad Institute Genomics Platform"/>
            <consortium name="The Broad Institute Genome Sequencing Center for Infectious Disease"/>
            <person name="Wu L."/>
            <person name="Ma J."/>
        </authorList>
    </citation>
    <scope>NUCLEOTIDE SEQUENCE [LARGE SCALE GENOMIC DNA]</scope>
    <source>
        <strain evidence="2">JCM 31037</strain>
    </source>
</reference>
<sequence>MRIQPRQQLLEIWGATVRASWQDERWIWGGRDGANSISDAEQLLCLLLPATKVSTFKIDRPDETADEMIKALRALGNATQIPRVIMQALRDYFLRYTDESDTPVFPGGTYFDADDKTEVKPQQFQLDIVDSYAMSITLSLATIGFLKVFRRAVRREEILQEINSLEGLASIRLSAAMVGLLRSFAINVFDVDSTEGQALCHMINQSGLPQRQIVTQLRRALQQTMASFREILIGSGQVADLENSNRLFECGWSWGVVKDAPEIETLEAVGKQPRGVALEAPYLYFTAIALDAIEDLLSERTRVLGLLNEEQQRLARALQLRWELTRTYWAVVATFGDGHQWPLEDIPWRTTDEEASDYYTLLVTSLAVKGLQQERGSDVELARVGRVLEELSNRARITRRPLDRDPSLALHSPGIRLPLVGSEQLDDGPRLRWIVSEFASLLFQRASNVASLLTDPTPRAKLLELADLTWDHLLRRRLDDGPSRGLWDQPGKVFRQLPQRYDAPSWYHTERVVQGLIATANMLGRTPLRSDRLEVFARDLLNEAEHLYDIELLSGGTEAGPPIRQTLQIVQVYLRRAREILSERPATASSLANEVLRRLDELAAARRDVTGTG</sequence>
<protein>
    <submittedName>
        <fullName evidence="1">SCO2524 family protein</fullName>
    </submittedName>
</protein>
<dbReference type="NCBIfam" id="NF040567">
    <property type="entry name" value="SCO2524_fam"/>
    <property type="match status" value="1"/>
</dbReference>
<evidence type="ECO:0000313" key="2">
    <source>
        <dbReference type="Proteomes" id="UP001597260"/>
    </source>
</evidence>
<accession>A0ABW3YPG1</accession>
<keyword evidence="2" id="KW-1185">Reference proteome</keyword>
<organism evidence="1 2">
    <name type="scientific">Micromonospora sonneratiae</name>
    <dbReference type="NCBI Taxonomy" id="1184706"/>
    <lineage>
        <taxon>Bacteria</taxon>
        <taxon>Bacillati</taxon>
        <taxon>Actinomycetota</taxon>
        <taxon>Actinomycetes</taxon>
        <taxon>Micromonosporales</taxon>
        <taxon>Micromonosporaceae</taxon>
        <taxon>Micromonospora</taxon>
    </lineage>
</organism>
<name>A0ABW3YPG1_9ACTN</name>
<dbReference type="Proteomes" id="UP001597260">
    <property type="component" value="Unassembled WGS sequence"/>
</dbReference>
<proteinExistence type="predicted"/>
<gene>
    <name evidence="1" type="ORF">ACFQ4H_30060</name>
</gene>
<dbReference type="RefSeq" id="WP_377577505.1">
    <property type="nucleotide sequence ID" value="NZ_JBHTMP010000075.1"/>
</dbReference>
<comment type="caution">
    <text evidence="1">The sequence shown here is derived from an EMBL/GenBank/DDBJ whole genome shotgun (WGS) entry which is preliminary data.</text>
</comment>
<dbReference type="EMBL" id="JBHTMP010000075">
    <property type="protein sequence ID" value="MFD1325337.1"/>
    <property type="molecule type" value="Genomic_DNA"/>
</dbReference>
<dbReference type="InterPro" id="IPR049777">
    <property type="entry name" value="SCO2524-like"/>
</dbReference>
<evidence type="ECO:0000313" key="1">
    <source>
        <dbReference type="EMBL" id="MFD1325337.1"/>
    </source>
</evidence>